<sequence length="171" mass="18329">MTSGIRTHRLLAVLAVAFSAGLAAQASAQEVIGEISLTLDGEDRVWQTLRSTDPSVSFNTGVTEYGPVKDISIQGYTEGGSYTEDVLAISLAIMSGGGMVDQTVMHVPEKMSQSWVNPDDEELVTIEHIDDESIRGTVSGRLCFMDGFATPIETDNCVPVEGTFETALPQE</sequence>
<comment type="caution">
    <text evidence="2">The sequence shown here is derived from an EMBL/GenBank/DDBJ whole genome shotgun (WGS) entry which is preliminary data.</text>
</comment>
<keyword evidence="3" id="KW-1185">Reference proteome</keyword>
<gene>
    <name evidence="2" type="ORF">RISW2_20510</name>
</gene>
<dbReference type="Proteomes" id="UP000023430">
    <property type="component" value="Unassembled WGS sequence"/>
</dbReference>
<evidence type="ECO:0000313" key="3">
    <source>
        <dbReference type="Proteomes" id="UP000023430"/>
    </source>
</evidence>
<dbReference type="PATRIC" id="fig|1449351.3.peg.4377"/>
<name>X7F1B9_9RHOB</name>
<proteinExistence type="predicted"/>
<evidence type="ECO:0000256" key="1">
    <source>
        <dbReference type="SAM" id="SignalP"/>
    </source>
</evidence>
<dbReference type="OrthoDB" id="8032791at2"/>
<feature type="signal peptide" evidence="1">
    <location>
        <begin position="1"/>
        <end position="28"/>
    </location>
</feature>
<reference evidence="2 3" key="1">
    <citation type="submission" date="2014-01" db="EMBL/GenBank/DDBJ databases">
        <title>Roseivivax isoporae LMG 25204 Genome Sequencing.</title>
        <authorList>
            <person name="Lai Q."/>
            <person name="Li G."/>
            <person name="Shao Z."/>
        </authorList>
    </citation>
    <scope>NUCLEOTIDE SEQUENCE [LARGE SCALE GENOMIC DNA]</scope>
    <source>
        <strain evidence="2 3">LMG 25204</strain>
    </source>
</reference>
<dbReference type="EMBL" id="JAME01000061">
    <property type="protein sequence ID" value="ETX26717.1"/>
    <property type="molecule type" value="Genomic_DNA"/>
</dbReference>
<feature type="chain" id="PRO_5004977384" evidence="1">
    <location>
        <begin position="29"/>
        <end position="171"/>
    </location>
</feature>
<dbReference type="AlphaFoldDB" id="X7F1B9"/>
<accession>X7F1B9</accession>
<evidence type="ECO:0000313" key="2">
    <source>
        <dbReference type="EMBL" id="ETX26717.1"/>
    </source>
</evidence>
<protein>
    <submittedName>
        <fullName evidence="2">Uncharacterized protein</fullName>
    </submittedName>
</protein>
<keyword evidence="1" id="KW-0732">Signal</keyword>
<dbReference type="RefSeq" id="WP_043774982.1">
    <property type="nucleotide sequence ID" value="NZ_JAME01000061.1"/>
</dbReference>
<organism evidence="2 3">
    <name type="scientific">Roseivivax isoporae LMG 25204</name>
    <dbReference type="NCBI Taxonomy" id="1449351"/>
    <lineage>
        <taxon>Bacteria</taxon>
        <taxon>Pseudomonadati</taxon>
        <taxon>Pseudomonadota</taxon>
        <taxon>Alphaproteobacteria</taxon>
        <taxon>Rhodobacterales</taxon>
        <taxon>Roseobacteraceae</taxon>
        <taxon>Roseivivax</taxon>
    </lineage>
</organism>